<protein>
    <recommendedName>
        <fullName evidence="10">Copper acquisition factor BIM1-like domain-containing protein</fullName>
    </recommendedName>
</protein>
<organism evidence="11 12">
    <name type="scientific">Trichoderma asperellum</name>
    <name type="common">Filamentous fungus</name>
    <dbReference type="NCBI Taxonomy" id="101201"/>
    <lineage>
        <taxon>Eukaryota</taxon>
        <taxon>Fungi</taxon>
        <taxon>Dikarya</taxon>
        <taxon>Ascomycota</taxon>
        <taxon>Pezizomycotina</taxon>
        <taxon>Sordariomycetes</taxon>
        <taxon>Hypocreomycetidae</taxon>
        <taxon>Hypocreales</taxon>
        <taxon>Hypocreaceae</taxon>
        <taxon>Trichoderma</taxon>
    </lineage>
</organism>
<dbReference type="Pfam" id="PF20238">
    <property type="entry name" value="BIM1-like_dom"/>
    <property type="match status" value="1"/>
</dbReference>
<evidence type="ECO:0000256" key="6">
    <source>
        <dbReference type="ARBA" id="ARBA00023180"/>
    </source>
</evidence>
<feature type="region of interest" description="Disordered" evidence="8">
    <location>
        <begin position="121"/>
        <end position="147"/>
    </location>
</feature>
<sequence>MGTRSKFPMYNGYVAFVSQYETRNLEVKVSYMWNPKSVADFVPLTPRRFRKYGVGYACIKVPDAPSDIDPGANATFQLRFASDYDSPSHRSFFVCADITYVEPDDIDYPFPCINTTDLELEPLPPAKKKKPEEEQKPIGDGWSPGGKRTGLSRGAIAGIAIGCAVAASGIAVFITHQVRKLRERETRDMVPCTWVPGSYGLPDAVPVEGVFFSRPTRRD</sequence>
<dbReference type="GO" id="GO:0005886">
    <property type="term" value="C:plasma membrane"/>
    <property type="evidence" value="ECO:0007669"/>
    <property type="project" value="UniProtKB-SubCell"/>
</dbReference>
<dbReference type="PANTHER" id="PTHR34992:SF5">
    <property type="entry name" value="ANCHORED PROTEIN, PUTATIVE (AFU_ORTHOLOGUE AFUA_6G02800)-RELATED"/>
    <property type="match status" value="1"/>
</dbReference>
<gene>
    <name evidence="11" type="ORF">TASIC1_0005038600</name>
</gene>
<dbReference type="GO" id="GO:0098552">
    <property type="term" value="C:side of membrane"/>
    <property type="evidence" value="ECO:0007669"/>
    <property type="project" value="UniProtKB-KW"/>
</dbReference>
<keyword evidence="7" id="KW-0449">Lipoprotein</keyword>
<keyword evidence="6" id="KW-0325">Glycoprotein</keyword>
<keyword evidence="5 9" id="KW-0472">Membrane</keyword>
<keyword evidence="9" id="KW-0812">Transmembrane</keyword>
<dbReference type="EMBL" id="BLZH01000005">
    <property type="protein sequence ID" value="GFP55528.1"/>
    <property type="molecule type" value="Genomic_DNA"/>
</dbReference>
<comment type="subcellular location">
    <subcellularLocation>
        <location evidence="1">Cell membrane</location>
        <topology evidence="1">Lipid-anchor</topology>
        <topology evidence="1">GPI-anchor</topology>
    </subcellularLocation>
</comment>
<evidence type="ECO:0000256" key="3">
    <source>
        <dbReference type="ARBA" id="ARBA00022622"/>
    </source>
</evidence>
<reference evidence="11 12" key="1">
    <citation type="submission" date="2020-07" db="EMBL/GenBank/DDBJ databases">
        <title>Trichoderma asperellum IC-1 whole genome shotgun sequence.</title>
        <authorList>
            <person name="Kanamasa S."/>
            <person name="Takahashi H."/>
        </authorList>
    </citation>
    <scope>NUCLEOTIDE SEQUENCE [LARGE SCALE GENOMIC DNA]</scope>
    <source>
        <strain evidence="11 12">IC-1</strain>
    </source>
</reference>
<keyword evidence="9" id="KW-1133">Transmembrane helix</keyword>
<proteinExistence type="predicted"/>
<evidence type="ECO:0000256" key="8">
    <source>
        <dbReference type="SAM" id="MobiDB-lite"/>
    </source>
</evidence>
<accession>A0A6V8QX78</accession>
<evidence type="ECO:0000256" key="4">
    <source>
        <dbReference type="ARBA" id="ARBA00022729"/>
    </source>
</evidence>
<comment type="caution">
    <text evidence="11">The sequence shown here is derived from an EMBL/GenBank/DDBJ whole genome shotgun (WGS) entry which is preliminary data.</text>
</comment>
<evidence type="ECO:0000313" key="12">
    <source>
        <dbReference type="Proteomes" id="UP000517252"/>
    </source>
</evidence>
<evidence type="ECO:0000256" key="9">
    <source>
        <dbReference type="SAM" id="Phobius"/>
    </source>
</evidence>
<dbReference type="Proteomes" id="UP000517252">
    <property type="component" value="Unassembled WGS sequence"/>
</dbReference>
<dbReference type="InterPro" id="IPR046530">
    <property type="entry name" value="BIM1-like_dom"/>
</dbReference>
<evidence type="ECO:0000256" key="7">
    <source>
        <dbReference type="ARBA" id="ARBA00023288"/>
    </source>
</evidence>
<dbReference type="PANTHER" id="PTHR34992">
    <property type="entry name" value="HYPHAL ANASTAMOSIS-7 PROTEIN"/>
    <property type="match status" value="1"/>
</dbReference>
<feature type="transmembrane region" description="Helical" evidence="9">
    <location>
        <begin position="154"/>
        <end position="174"/>
    </location>
</feature>
<dbReference type="InterPro" id="IPR046936">
    <property type="entry name" value="BIM1-like"/>
</dbReference>
<evidence type="ECO:0000256" key="1">
    <source>
        <dbReference type="ARBA" id="ARBA00004609"/>
    </source>
</evidence>
<evidence type="ECO:0000313" key="11">
    <source>
        <dbReference type="EMBL" id="GFP55528.1"/>
    </source>
</evidence>
<dbReference type="OrthoDB" id="2587363at2759"/>
<keyword evidence="2" id="KW-1003">Cell membrane</keyword>
<feature type="domain" description="Copper acquisition factor BIM1-like" evidence="10">
    <location>
        <begin position="3"/>
        <end position="117"/>
    </location>
</feature>
<dbReference type="AlphaFoldDB" id="A0A6V8QX78"/>
<keyword evidence="4" id="KW-0732">Signal</keyword>
<name>A0A6V8QX78_TRIAP</name>
<evidence type="ECO:0000256" key="2">
    <source>
        <dbReference type="ARBA" id="ARBA00022475"/>
    </source>
</evidence>
<evidence type="ECO:0000256" key="5">
    <source>
        <dbReference type="ARBA" id="ARBA00023136"/>
    </source>
</evidence>
<evidence type="ECO:0000259" key="10">
    <source>
        <dbReference type="Pfam" id="PF20238"/>
    </source>
</evidence>
<keyword evidence="3" id="KW-0336">GPI-anchor</keyword>